<feature type="transmembrane region" description="Helical" evidence="7">
    <location>
        <begin position="110"/>
        <end position="128"/>
    </location>
</feature>
<dbReference type="PANTHER" id="PTHR42718:SF46">
    <property type="entry name" value="BLR6921 PROTEIN"/>
    <property type="match status" value="1"/>
</dbReference>
<sequence>MNGETPRDRWWLVAASGIAVFMTQLDATVVNVALPTIQERMGIGPSLAQWVVLAYTLPLIALTVPSGRWLDGVGTRTALVLSVSGFGAASALVGLAPGIAWLVAARAAQGAFGAVLLALISLLATIAVREQARGRAMSLVLLLGSLGGMSGPVLGGLLIETLGWPWIFYLNVPASVLVIATGMTQLPPGGRPRLPDRVWAVEAGLLGAASVALLLALSLAGGSGAGWVALAAVAVPFVLAWLRLPGSRPVVDLLRSPGVAAPHLALLAEMAAVMAVQFLIPFHLQRVAAVPPAQIGLTMLAFPVAMLLTGPVGGALADRWKPARVAWLGTIVVTAGLALIIPLGSDWGPADLAWRLAVAGAGAGLFAGPDQAMAMAGTPRRLLGTTAATTSLARQLGAALGPALATGVWAFSGYDLQGMRLAVALATALAGASVLALTWPARRPLIRTTQ</sequence>
<feature type="transmembrane region" description="Helical" evidence="7">
    <location>
        <begin position="356"/>
        <end position="376"/>
    </location>
</feature>
<comment type="caution">
    <text evidence="9">The sequence shown here is derived from an EMBL/GenBank/DDBJ whole genome shotgun (WGS) entry which is preliminary data.</text>
</comment>
<feature type="transmembrane region" description="Helical" evidence="7">
    <location>
        <begin position="295"/>
        <end position="313"/>
    </location>
</feature>
<evidence type="ECO:0000313" key="9">
    <source>
        <dbReference type="EMBL" id="TDD05122.1"/>
    </source>
</evidence>
<evidence type="ECO:0000256" key="6">
    <source>
        <dbReference type="ARBA" id="ARBA00023136"/>
    </source>
</evidence>
<accession>A0A4R4VI14</accession>
<feature type="transmembrane region" description="Helical" evidence="7">
    <location>
        <begin position="420"/>
        <end position="441"/>
    </location>
</feature>
<dbReference type="GO" id="GO:0005886">
    <property type="term" value="C:plasma membrane"/>
    <property type="evidence" value="ECO:0007669"/>
    <property type="project" value="UniProtKB-SubCell"/>
</dbReference>
<feature type="transmembrane region" description="Helical" evidence="7">
    <location>
        <begin position="225"/>
        <end position="244"/>
    </location>
</feature>
<dbReference type="AlphaFoldDB" id="A0A4R4VI14"/>
<dbReference type="Gene3D" id="1.20.1720.10">
    <property type="entry name" value="Multidrug resistance protein D"/>
    <property type="match status" value="1"/>
</dbReference>
<feature type="transmembrane region" description="Helical" evidence="7">
    <location>
        <begin position="264"/>
        <end position="283"/>
    </location>
</feature>
<feature type="transmembrane region" description="Helical" evidence="7">
    <location>
        <begin position="166"/>
        <end position="186"/>
    </location>
</feature>
<feature type="domain" description="Major facilitator superfamily (MFS) profile" evidence="8">
    <location>
        <begin position="12"/>
        <end position="443"/>
    </location>
</feature>
<evidence type="ECO:0000256" key="7">
    <source>
        <dbReference type="SAM" id="Phobius"/>
    </source>
</evidence>
<dbReference type="RefSeq" id="WP_132596339.1">
    <property type="nucleotide sequence ID" value="NZ_SMKO01000041.1"/>
</dbReference>
<dbReference type="GO" id="GO:0022857">
    <property type="term" value="F:transmembrane transporter activity"/>
    <property type="evidence" value="ECO:0007669"/>
    <property type="project" value="InterPro"/>
</dbReference>
<organism evidence="9 10">
    <name type="scientific">Nonomuraea deserti</name>
    <dbReference type="NCBI Taxonomy" id="1848322"/>
    <lineage>
        <taxon>Bacteria</taxon>
        <taxon>Bacillati</taxon>
        <taxon>Actinomycetota</taxon>
        <taxon>Actinomycetes</taxon>
        <taxon>Streptosporangiales</taxon>
        <taxon>Streptosporangiaceae</taxon>
        <taxon>Nonomuraea</taxon>
    </lineage>
</organism>
<dbReference type="Pfam" id="PF07690">
    <property type="entry name" value="MFS_1"/>
    <property type="match status" value="1"/>
</dbReference>
<gene>
    <name evidence="9" type="ORF">E1292_17865</name>
</gene>
<name>A0A4R4VI14_9ACTN</name>
<keyword evidence="3" id="KW-1003">Cell membrane</keyword>
<protein>
    <submittedName>
        <fullName evidence="9">MFS transporter</fullName>
    </submittedName>
</protein>
<dbReference type="EMBL" id="SMKO01000041">
    <property type="protein sequence ID" value="TDD05122.1"/>
    <property type="molecule type" value="Genomic_DNA"/>
</dbReference>
<dbReference type="InterPro" id="IPR011701">
    <property type="entry name" value="MFS"/>
</dbReference>
<keyword evidence="6 7" id="KW-0472">Membrane</keyword>
<reference evidence="9 10" key="1">
    <citation type="submission" date="2019-03" db="EMBL/GenBank/DDBJ databases">
        <title>Draft genome sequences of novel Actinobacteria.</title>
        <authorList>
            <person name="Sahin N."/>
            <person name="Ay H."/>
            <person name="Saygin H."/>
        </authorList>
    </citation>
    <scope>NUCLEOTIDE SEQUENCE [LARGE SCALE GENOMIC DNA]</scope>
    <source>
        <strain evidence="9 10">KC310</strain>
    </source>
</reference>
<evidence type="ECO:0000256" key="2">
    <source>
        <dbReference type="ARBA" id="ARBA00022448"/>
    </source>
</evidence>
<feature type="transmembrane region" description="Helical" evidence="7">
    <location>
        <begin position="396"/>
        <end position="414"/>
    </location>
</feature>
<dbReference type="PRINTS" id="PR01036">
    <property type="entry name" value="TCRTETB"/>
</dbReference>
<evidence type="ECO:0000256" key="3">
    <source>
        <dbReference type="ARBA" id="ARBA00022475"/>
    </source>
</evidence>
<dbReference type="InterPro" id="IPR036259">
    <property type="entry name" value="MFS_trans_sf"/>
</dbReference>
<keyword evidence="2" id="KW-0813">Transport</keyword>
<keyword evidence="5 7" id="KW-1133">Transmembrane helix</keyword>
<feature type="transmembrane region" description="Helical" evidence="7">
    <location>
        <begin position="325"/>
        <end position="344"/>
    </location>
</feature>
<comment type="subcellular location">
    <subcellularLocation>
        <location evidence="1">Cell membrane</location>
        <topology evidence="1">Multi-pass membrane protein</topology>
    </subcellularLocation>
</comment>
<dbReference type="SUPFAM" id="SSF103473">
    <property type="entry name" value="MFS general substrate transporter"/>
    <property type="match status" value="1"/>
</dbReference>
<evidence type="ECO:0000313" key="10">
    <source>
        <dbReference type="Proteomes" id="UP000295258"/>
    </source>
</evidence>
<evidence type="ECO:0000256" key="4">
    <source>
        <dbReference type="ARBA" id="ARBA00022692"/>
    </source>
</evidence>
<keyword evidence="4 7" id="KW-0812">Transmembrane</keyword>
<dbReference type="PANTHER" id="PTHR42718">
    <property type="entry name" value="MAJOR FACILITATOR SUPERFAMILY MULTIDRUG TRANSPORTER MFSC"/>
    <property type="match status" value="1"/>
</dbReference>
<feature type="transmembrane region" description="Helical" evidence="7">
    <location>
        <begin position="12"/>
        <end position="34"/>
    </location>
</feature>
<dbReference type="CDD" id="cd17321">
    <property type="entry name" value="MFS_MMR_MDR_like"/>
    <property type="match status" value="1"/>
</dbReference>
<evidence type="ECO:0000259" key="8">
    <source>
        <dbReference type="PROSITE" id="PS50850"/>
    </source>
</evidence>
<dbReference type="Gene3D" id="1.20.1250.20">
    <property type="entry name" value="MFS general substrate transporter like domains"/>
    <property type="match status" value="1"/>
</dbReference>
<dbReference type="InterPro" id="IPR020846">
    <property type="entry name" value="MFS_dom"/>
</dbReference>
<feature type="transmembrane region" description="Helical" evidence="7">
    <location>
        <begin position="140"/>
        <end position="160"/>
    </location>
</feature>
<proteinExistence type="predicted"/>
<feature type="transmembrane region" description="Helical" evidence="7">
    <location>
        <begin position="198"/>
        <end position="219"/>
    </location>
</feature>
<evidence type="ECO:0000256" key="1">
    <source>
        <dbReference type="ARBA" id="ARBA00004651"/>
    </source>
</evidence>
<evidence type="ECO:0000256" key="5">
    <source>
        <dbReference type="ARBA" id="ARBA00022989"/>
    </source>
</evidence>
<feature type="transmembrane region" description="Helical" evidence="7">
    <location>
        <begin position="78"/>
        <end position="104"/>
    </location>
</feature>
<dbReference type="Proteomes" id="UP000295258">
    <property type="component" value="Unassembled WGS sequence"/>
</dbReference>
<dbReference type="PROSITE" id="PS50850">
    <property type="entry name" value="MFS"/>
    <property type="match status" value="1"/>
</dbReference>
<feature type="transmembrane region" description="Helical" evidence="7">
    <location>
        <begin position="46"/>
        <end position="66"/>
    </location>
</feature>
<keyword evidence="10" id="KW-1185">Reference proteome</keyword>